<name>A0ABD3BHY8_9LAMI</name>
<dbReference type="AlphaFoldDB" id="A0ABD3BHY8"/>
<dbReference type="Proteomes" id="UP001632038">
    <property type="component" value="Unassembled WGS sequence"/>
</dbReference>
<evidence type="ECO:0000313" key="2">
    <source>
        <dbReference type="Proteomes" id="UP001632038"/>
    </source>
</evidence>
<gene>
    <name evidence="1" type="ORF">CASFOL_039424</name>
</gene>
<comment type="caution">
    <text evidence="1">The sequence shown here is derived from an EMBL/GenBank/DDBJ whole genome shotgun (WGS) entry which is preliminary data.</text>
</comment>
<evidence type="ECO:0000313" key="1">
    <source>
        <dbReference type="EMBL" id="KAL3617030.1"/>
    </source>
</evidence>
<protein>
    <submittedName>
        <fullName evidence="1">Uncharacterized protein</fullName>
    </submittedName>
</protein>
<proteinExistence type="predicted"/>
<accession>A0ABD3BHY8</accession>
<dbReference type="EMBL" id="JAVIJP010000087">
    <property type="protein sequence ID" value="KAL3617030.1"/>
    <property type="molecule type" value="Genomic_DNA"/>
</dbReference>
<organism evidence="1 2">
    <name type="scientific">Castilleja foliolosa</name>
    <dbReference type="NCBI Taxonomy" id="1961234"/>
    <lineage>
        <taxon>Eukaryota</taxon>
        <taxon>Viridiplantae</taxon>
        <taxon>Streptophyta</taxon>
        <taxon>Embryophyta</taxon>
        <taxon>Tracheophyta</taxon>
        <taxon>Spermatophyta</taxon>
        <taxon>Magnoliopsida</taxon>
        <taxon>eudicotyledons</taxon>
        <taxon>Gunneridae</taxon>
        <taxon>Pentapetalae</taxon>
        <taxon>asterids</taxon>
        <taxon>lamiids</taxon>
        <taxon>Lamiales</taxon>
        <taxon>Orobanchaceae</taxon>
        <taxon>Pedicularideae</taxon>
        <taxon>Castillejinae</taxon>
        <taxon>Castilleja</taxon>
    </lineage>
</organism>
<reference evidence="2" key="1">
    <citation type="journal article" date="2024" name="IScience">
        <title>Strigolactones Initiate the Formation of Haustorium-like Structures in Castilleja.</title>
        <authorList>
            <person name="Buerger M."/>
            <person name="Peterson D."/>
            <person name="Chory J."/>
        </authorList>
    </citation>
    <scope>NUCLEOTIDE SEQUENCE [LARGE SCALE GENOMIC DNA]</scope>
</reference>
<sequence length="243" mass="27829">MYRSKKLDESGRVIGQANRLNYIQRRNPFHQLRFSNGGIVFASPSDCTMINYPLNPKSHHLNYDIKSPLSRYDQPWSNINPSHIQAMQESYKHNGPLRPTQFLEGRKWPPNQFKEKDETLITSNIRSNSTISQNLRPQSRYLNISIDKMMINANDTQSRPSIVSHNSELFSLDCPLRRPPMNEEKHITCNKDWFSGDLKLNLSLALNNDDNINDHKGCSKGSDNSDINTKLSLAFTPHSSTAT</sequence>
<keyword evidence="2" id="KW-1185">Reference proteome</keyword>